<dbReference type="AlphaFoldDB" id="L1JV40"/>
<sequence length="372" mass="42134">TEFGRLMQQAVAMKTEMMKSDRRKYDRLPSFLQSSIYHMEKLKDTRSLPFQGRLEAAESMKEEGNLLFKEEKFDMANIKYEESLSVFKYLEVLEGHEDWKTNGKGLRDEIYRIVDEDGVSSGQEEMIEAISRHKQSCYLNIAACAMKQNNWQNCVRACDAALELDPQSVKAFYRRALARITPASSGAHEQDLALQDLEQAYEIDPTNVKVKAKLLELRKQIAKQKHNDKATFSGMFDRGTIQSTATAASSSSSNGTGRSSSGQSQVVNEDTFSLLEKQLEDAERIALGYKNAGKHDKAEAMFKSIEESRQRIEAAKERAQGNFTPLEDADFDNPTEEMINDAKKHGIDLTDPVVRRFCKQLQKEKLEKGSIS</sequence>
<dbReference type="EMBL" id="JH992974">
    <property type="protein sequence ID" value="EKX51953.1"/>
    <property type="molecule type" value="Genomic_DNA"/>
</dbReference>
<accession>L1JV40</accession>
<dbReference type="Gene3D" id="1.25.40.10">
    <property type="entry name" value="Tetratricopeptide repeat domain"/>
    <property type="match status" value="1"/>
</dbReference>
<dbReference type="GeneID" id="17308459"/>
<dbReference type="Proteomes" id="UP000011087">
    <property type="component" value="Unassembled WGS sequence"/>
</dbReference>
<dbReference type="SMART" id="SM00028">
    <property type="entry name" value="TPR"/>
    <property type="match status" value="3"/>
</dbReference>
<dbReference type="InterPro" id="IPR050754">
    <property type="entry name" value="FKBP4/5/8-like"/>
</dbReference>
<evidence type="ECO:0000256" key="3">
    <source>
        <dbReference type="ARBA" id="ARBA00023110"/>
    </source>
</evidence>
<protein>
    <recommendedName>
        <fullName evidence="2">peptidylprolyl isomerase</fullName>
        <ecNumber evidence="2">5.2.1.8</ecNumber>
    </recommendedName>
</protein>
<evidence type="ECO:0000256" key="2">
    <source>
        <dbReference type="ARBA" id="ARBA00013194"/>
    </source>
</evidence>
<dbReference type="EC" id="5.2.1.8" evidence="2"/>
<dbReference type="PaxDb" id="55529-EKX51953"/>
<dbReference type="GO" id="GO:0003755">
    <property type="term" value="F:peptidyl-prolyl cis-trans isomerase activity"/>
    <property type="evidence" value="ECO:0007669"/>
    <property type="project" value="UniProtKB-EC"/>
</dbReference>
<dbReference type="RefSeq" id="XP_005838933.1">
    <property type="nucleotide sequence ID" value="XM_005838876.1"/>
</dbReference>
<reference evidence="6 8" key="1">
    <citation type="journal article" date="2012" name="Nature">
        <title>Algal genomes reveal evolutionary mosaicism and the fate of nucleomorphs.</title>
        <authorList>
            <consortium name="DOE Joint Genome Institute"/>
            <person name="Curtis B.A."/>
            <person name="Tanifuji G."/>
            <person name="Burki F."/>
            <person name="Gruber A."/>
            <person name="Irimia M."/>
            <person name="Maruyama S."/>
            <person name="Arias M.C."/>
            <person name="Ball S.G."/>
            <person name="Gile G.H."/>
            <person name="Hirakawa Y."/>
            <person name="Hopkins J.F."/>
            <person name="Kuo A."/>
            <person name="Rensing S.A."/>
            <person name="Schmutz J."/>
            <person name="Symeonidi A."/>
            <person name="Elias M."/>
            <person name="Eveleigh R.J."/>
            <person name="Herman E.K."/>
            <person name="Klute M.J."/>
            <person name="Nakayama T."/>
            <person name="Obornik M."/>
            <person name="Reyes-Prieto A."/>
            <person name="Armbrust E.V."/>
            <person name="Aves S.J."/>
            <person name="Beiko R.G."/>
            <person name="Coutinho P."/>
            <person name="Dacks J.B."/>
            <person name="Durnford D.G."/>
            <person name="Fast N.M."/>
            <person name="Green B.R."/>
            <person name="Grisdale C.J."/>
            <person name="Hempel F."/>
            <person name="Henrissat B."/>
            <person name="Hoppner M.P."/>
            <person name="Ishida K."/>
            <person name="Kim E."/>
            <person name="Koreny L."/>
            <person name="Kroth P.G."/>
            <person name="Liu Y."/>
            <person name="Malik S.B."/>
            <person name="Maier U.G."/>
            <person name="McRose D."/>
            <person name="Mock T."/>
            <person name="Neilson J.A."/>
            <person name="Onodera N.T."/>
            <person name="Poole A.M."/>
            <person name="Pritham E.J."/>
            <person name="Richards T.A."/>
            <person name="Rocap G."/>
            <person name="Roy S.W."/>
            <person name="Sarai C."/>
            <person name="Schaack S."/>
            <person name="Shirato S."/>
            <person name="Slamovits C.H."/>
            <person name="Spencer D.F."/>
            <person name="Suzuki S."/>
            <person name="Worden A.Z."/>
            <person name="Zauner S."/>
            <person name="Barry K."/>
            <person name="Bell C."/>
            <person name="Bharti A.K."/>
            <person name="Crow J.A."/>
            <person name="Grimwood J."/>
            <person name="Kramer R."/>
            <person name="Lindquist E."/>
            <person name="Lucas S."/>
            <person name="Salamov A."/>
            <person name="McFadden G.I."/>
            <person name="Lane C.E."/>
            <person name="Keeling P.J."/>
            <person name="Gray M.W."/>
            <person name="Grigoriev I.V."/>
            <person name="Archibald J.M."/>
        </authorList>
    </citation>
    <scope>NUCLEOTIDE SEQUENCE</scope>
    <source>
        <strain evidence="6 8">CCMP2712</strain>
    </source>
</reference>
<dbReference type="PANTHER" id="PTHR46512:SF9">
    <property type="entry name" value="PEPTIDYLPROLYL ISOMERASE"/>
    <property type="match status" value="1"/>
</dbReference>
<dbReference type="SUPFAM" id="SSF48452">
    <property type="entry name" value="TPR-like"/>
    <property type="match status" value="1"/>
</dbReference>
<gene>
    <name evidence="6" type="ORF">GUITHDRAFT_49725</name>
</gene>
<dbReference type="OrthoDB" id="298012at2759"/>
<reference evidence="7" key="3">
    <citation type="submission" date="2016-03" db="UniProtKB">
        <authorList>
            <consortium name="EnsemblProtists"/>
        </authorList>
    </citation>
    <scope>IDENTIFICATION</scope>
</reference>
<evidence type="ECO:0000313" key="8">
    <source>
        <dbReference type="Proteomes" id="UP000011087"/>
    </source>
</evidence>
<dbReference type="KEGG" id="gtt:GUITHDRAFT_49725"/>
<dbReference type="OMA" id="QFDSWPQ"/>
<comment type="catalytic activity">
    <reaction evidence="1">
        <text>[protein]-peptidylproline (omega=180) = [protein]-peptidylproline (omega=0)</text>
        <dbReference type="Rhea" id="RHEA:16237"/>
        <dbReference type="Rhea" id="RHEA-COMP:10747"/>
        <dbReference type="Rhea" id="RHEA-COMP:10748"/>
        <dbReference type="ChEBI" id="CHEBI:83833"/>
        <dbReference type="ChEBI" id="CHEBI:83834"/>
        <dbReference type="EC" id="5.2.1.8"/>
    </reaction>
</comment>
<feature type="compositionally biased region" description="Low complexity" evidence="5">
    <location>
        <begin position="243"/>
        <end position="265"/>
    </location>
</feature>
<keyword evidence="3" id="KW-0697">Rotamase</keyword>
<feature type="non-terminal residue" evidence="6">
    <location>
        <position position="372"/>
    </location>
</feature>
<keyword evidence="8" id="KW-1185">Reference proteome</keyword>
<proteinExistence type="predicted"/>
<name>L1JV40_GUITC</name>
<dbReference type="STRING" id="905079.L1JV40"/>
<feature type="non-terminal residue" evidence="6">
    <location>
        <position position="1"/>
    </location>
</feature>
<keyword evidence="4" id="KW-0413">Isomerase</keyword>
<feature type="region of interest" description="Disordered" evidence="5">
    <location>
        <begin position="243"/>
        <end position="267"/>
    </location>
</feature>
<reference evidence="8" key="2">
    <citation type="submission" date="2012-11" db="EMBL/GenBank/DDBJ databases">
        <authorList>
            <person name="Kuo A."/>
            <person name="Curtis B.A."/>
            <person name="Tanifuji G."/>
            <person name="Burki F."/>
            <person name="Gruber A."/>
            <person name="Irimia M."/>
            <person name="Maruyama S."/>
            <person name="Arias M.C."/>
            <person name="Ball S.G."/>
            <person name="Gile G.H."/>
            <person name="Hirakawa Y."/>
            <person name="Hopkins J.F."/>
            <person name="Rensing S.A."/>
            <person name="Schmutz J."/>
            <person name="Symeonidi A."/>
            <person name="Elias M."/>
            <person name="Eveleigh R.J."/>
            <person name="Herman E.K."/>
            <person name="Klute M.J."/>
            <person name="Nakayama T."/>
            <person name="Obornik M."/>
            <person name="Reyes-Prieto A."/>
            <person name="Armbrust E.V."/>
            <person name="Aves S.J."/>
            <person name="Beiko R.G."/>
            <person name="Coutinho P."/>
            <person name="Dacks J.B."/>
            <person name="Durnford D.G."/>
            <person name="Fast N.M."/>
            <person name="Green B.R."/>
            <person name="Grisdale C."/>
            <person name="Hempe F."/>
            <person name="Henrissat B."/>
            <person name="Hoppner M.P."/>
            <person name="Ishida K.-I."/>
            <person name="Kim E."/>
            <person name="Koreny L."/>
            <person name="Kroth P.G."/>
            <person name="Liu Y."/>
            <person name="Malik S.-B."/>
            <person name="Maier U.G."/>
            <person name="McRose D."/>
            <person name="Mock T."/>
            <person name="Neilson J.A."/>
            <person name="Onodera N.T."/>
            <person name="Poole A.M."/>
            <person name="Pritham E.J."/>
            <person name="Richards T.A."/>
            <person name="Rocap G."/>
            <person name="Roy S.W."/>
            <person name="Sarai C."/>
            <person name="Schaack S."/>
            <person name="Shirato S."/>
            <person name="Slamovits C.H."/>
            <person name="Spencer D.F."/>
            <person name="Suzuki S."/>
            <person name="Worden A.Z."/>
            <person name="Zauner S."/>
            <person name="Barry K."/>
            <person name="Bell C."/>
            <person name="Bharti A.K."/>
            <person name="Crow J.A."/>
            <person name="Grimwood J."/>
            <person name="Kramer R."/>
            <person name="Lindquist E."/>
            <person name="Lucas S."/>
            <person name="Salamov A."/>
            <person name="McFadden G.I."/>
            <person name="Lane C.E."/>
            <person name="Keeling P.J."/>
            <person name="Gray M.W."/>
            <person name="Grigoriev I.V."/>
            <person name="Archibald J.M."/>
        </authorList>
    </citation>
    <scope>NUCLEOTIDE SEQUENCE</scope>
    <source>
        <strain evidence="8">CCMP2712</strain>
    </source>
</reference>
<dbReference type="HOGENOM" id="CLU_044934_0_0_1"/>
<evidence type="ECO:0000256" key="1">
    <source>
        <dbReference type="ARBA" id="ARBA00000971"/>
    </source>
</evidence>
<dbReference type="InterPro" id="IPR019734">
    <property type="entry name" value="TPR_rpt"/>
</dbReference>
<organism evidence="6">
    <name type="scientific">Guillardia theta (strain CCMP2712)</name>
    <name type="common">Cryptophyte</name>
    <dbReference type="NCBI Taxonomy" id="905079"/>
    <lineage>
        <taxon>Eukaryota</taxon>
        <taxon>Cryptophyceae</taxon>
        <taxon>Pyrenomonadales</taxon>
        <taxon>Geminigeraceae</taxon>
        <taxon>Guillardia</taxon>
    </lineage>
</organism>
<evidence type="ECO:0000313" key="6">
    <source>
        <dbReference type="EMBL" id="EKX51953.1"/>
    </source>
</evidence>
<evidence type="ECO:0000256" key="4">
    <source>
        <dbReference type="ARBA" id="ARBA00023235"/>
    </source>
</evidence>
<dbReference type="EnsemblProtists" id="EKX51953">
    <property type="protein sequence ID" value="EKX51953"/>
    <property type="gene ID" value="GUITHDRAFT_49725"/>
</dbReference>
<evidence type="ECO:0000313" key="7">
    <source>
        <dbReference type="EnsemblProtists" id="EKX51953"/>
    </source>
</evidence>
<dbReference type="PANTHER" id="PTHR46512">
    <property type="entry name" value="PEPTIDYLPROLYL ISOMERASE"/>
    <property type="match status" value="1"/>
</dbReference>
<evidence type="ECO:0000256" key="5">
    <source>
        <dbReference type="SAM" id="MobiDB-lite"/>
    </source>
</evidence>
<dbReference type="InterPro" id="IPR011990">
    <property type="entry name" value="TPR-like_helical_dom_sf"/>
</dbReference>
<dbReference type="eggNOG" id="KOG0546">
    <property type="taxonomic scope" value="Eukaryota"/>
</dbReference>